<dbReference type="PANTHER" id="PTHR22916:SF3">
    <property type="entry name" value="UDP-GLCNAC:BETAGAL BETA-1,3-N-ACETYLGLUCOSAMINYLTRANSFERASE-LIKE PROTEIN 1"/>
    <property type="match status" value="1"/>
</dbReference>
<dbReference type="Gene3D" id="3.90.550.10">
    <property type="entry name" value="Spore Coat Polysaccharide Biosynthesis Protein SpsA, Chain A"/>
    <property type="match status" value="1"/>
</dbReference>
<accession>A0A1M7Y826</accession>
<feature type="domain" description="Glycosyltransferase 2-like" evidence="1">
    <location>
        <begin position="5"/>
        <end position="166"/>
    </location>
</feature>
<keyword evidence="2" id="KW-0808">Transferase</keyword>
<evidence type="ECO:0000259" key="1">
    <source>
        <dbReference type="Pfam" id="PF00535"/>
    </source>
</evidence>
<evidence type="ECO:0000313" key="2">
    <source>
        <dbReference type="EMBL" id="SHO48783.1"/>
    </source>
</evidence>
<dbReference type="RefSeq" id="WP_073588717.1">
    <property type="nucleotide sequence ID" value="NZ_FRFD01000005.1"/>
</dbReference>
<dbReference type="EMBL" id="FRFD01000005">
    <property type="protein sequence ID" value="SHO48783.1"/>
    <property type="molecule type" value="Genomic_DNA"/>
</dbReference>
<name>A0A1M7Y826_9FIRM</name>
<dbReference type="Pfam" id="PF00535">
    <property type="entry name" value="Glycos_transf_2"/>
    <property type="match status" value="1"/>
</dbReference>
<dbReference type="PANTHER" id="PTHR22916">
    <property type="entry name" value="GLYCOSYLTRANSFERASE"/>
    <property type="match status" value="1"/>
</dbReference>
<organism evidence="2 3">
    <name type="scientific">Anaerocolumna xylanovorans DSM 12503</name>
    <dbReference type="NCBI Taxonomy" id="1121345"/>
    <lineage>
        <taxon>Bacteria</taxon>
        <taxon>Bacillati</taxon>
        <taxon>Bacillota</taxon>
        <taxon>Clostridia</taxon>
        <taxon>Lachnospirales</taxon>
        <taxon>Lachnospiraceae</taxon>
        <taxon>Anaerocolumna</taxon>
    </lineage>
</organism>
<reference evidence="2 3" key="1">
    <citation type="submission" date="2016-12" db="EMBL/GenBank/DDBJ databases">
        <authorList>
            <person name="Song W.-J."/>
            <person name="Kurnit D.M."/>
        </authorList>
    </citation>
    <scope>NUCLEOTIDE SEQUENCE [LARGE SCALE GENOMIC DNA]</scope>
    <source>
        <strain evidence="2 3">DSM 12503</strain>
    </source>
</reference>
<gene>
    <name evidence="2" type="ORF">SAMN02745217_02032</name>
</gene>
<keyword evidence="3" id="KW-1185">Reference proteome</keyword>
<sequence length="312" mass="36986">MPKLSIIIPMYNAEDYIGKCLDSIRNLTFQDYEVICVDDGSADRTLSVCKRYQSQDKRLHIVSSFHSGVSKARNIGIGESRGEYIAFIDSDDYIEDSMYEDMICQLDITKADVAVSDFYIDTGMESRIRKNERVVLPVFDGKQLLKYAFEREHYHGITAWLWNKVFRKSIIIKDEPIQFEENLEIGEDVVFIVKFALRTYKAIHVEKAFYHHVNRENSLSKEYNSKKYNDRLLAYKMAIQILKENGITEETAIWLKRFYVYHAANFVESAKREGDWYHEHSHKKDIKTYLNEYIRTNQRYPERIKRIYELLD</sequence>
<dbReference type="STRING" id="1121345.SAMN02745217_02032"/>
<dbReference type="CDD" id="cd00761">
    <property type="entry name" value="Glyco_tranf_GTA_type"/>
    <property type="match status" value="1"/>
</dbReference>
<dbReference type="InterPro" id="IPR029044">
    <property type="entry name" value="Nucleotide-diphossugar_trans"/>
</dbReference>
<protein>
    <submittedName>
        <fullName evidence="2">Glycosyl transferase family 2</fullName>
    </submittedName>
</protein>
<dbReference type="GO" id="GO:0016758">
    <property type="term" value="F:hexosyltransferase activity"/>
    <property type="evidence" value="ECO:0007669"/>
    <property type="project" value="UniProtKB-ARBA"/>
</dbReference>
<dbReference type="Proteomes" id="UP000184612">
    <property type="component" value="Unassembled WGS sequence"/>
</dbReference>
<proteinExistence type="predicted"/>
<dbReference type="OrthoDB" id="1640114at2"/>
<evidence type="ECO:0000313" key="3">
    <source>
        <dbReference type="Proteomes" id="UP000184612"/>
    </source>
</evidence>
<dbReference type="AlphaFoldDB" id="A0A1M7Y826"/>
<dbReference type="InterPro" id="IPR001173">
    <property type="entry name" value="Glyco_trans_2-like"/>
</dbReference>
<dbReference type="SUPFAM" id="SSF53448">
    <property type="entry name" value="Nucleotide-diphospho-sugar transferases"/>
    <property type="match status" value="1"/>
</dbReference>